<feature type="region of interest" description="Disordered" evidence="1">
    <location>
        <begin position="52"/>
        <end position="71"/>
    </location>
</feature>
<accession>A0A2G5DKE8</accession>
<protein>
    <recommendedName>
        <fullName evidence="2">TTF-type domain-containing protein</fullName>
    </recommendedName>
</protein>
<dbReference type="InterPro" id="IPR006580">
    <property type="entry name" value="Znf_TTF"/>
</dbReference>
<dbReference type="InterPro" id="IPR025398">
    <property type="entry name" value="DUF4371"/>
</dbReference>
<gene>
    <name evidence="3" type="ORF">AQUCO_01800216v1</name>
</gene>
<dbReference type="PANTHER" id="PTHR11697">
    <property type="entry name" value="GENERAL TRANSCRIPTION FACTOR 2-RELATED ZINC FINGER PROTEIN"/>
    <property type="match status" value="1"/>
</dbReference>
<feature type="domain" description="TTF-type" evidence="2">
    <location>
        <begin position="119"/>
        <end position="209"/>
    </location>
</feature>
<dbReference type="SMART" id="SM00597">
    <property type="entry name" value="ZnF_TTF"/>
    <property type="match status" value="1"/>
</dbReference>
<dbReference type="Pfam" id="PF14291">
    <property type="entry name" value="DUF4371"/>
    <property type="match status" value="2"/>
</dbReference>
<evidence type="ECO:0000259" key="2">
    <source>
        <dbReference type="SMART" id="SM00597"/>
    </source>
</evidence>
<evidence type="ECO:0000256" key="1">
    <source>
        <dbReference type="SAM" id="MobiDB-lite"/>
    </source>
</evidence>
<dbReference type="InParanoid" id="A0A2G5DKE8"/>
<organism evidence="3 4">
    <name type="scientific">Aquilegia coerulea</name>
    <name type="common">Rocky mountain columbine</name>
    <dbReference type="NCBI Taxonomy" id="218851"/>
    <lineage>
        <taxon>Eukaryota</taxon>
        <taxon>Viridiplantae</taxon>
        <taxon>Streptophyta</taxon>
        <taxon>Embryophyta</taxon>
        <taxon>Tracheophyta</taxon>
        <taxon>Spermatophyta</taxon>
        <taxon>Magnoliopsida</taxon>
        <taxon>Ranunculales</taxon>
        <taxon>Ranunculaceae</taxon>
        <taxon>Thalictroideae</taxon>
        <taxon>Aquilegia</taxon>
    </lineage>
</organism>
<dbReference type="PANTHER" id="PTHR11697:SF230">
    <property type="entry name" value="ZINC FINGER, MYM DOMAIN CONTAINING 1"/>
    <property type="match status" value="1"/>
</dbReference>
<keyword evidence="4" id="KW-1185">Reference proteome</keyword>
<proteinExistence type="predicted"/>
<sequence length="704" mass="80942">MDKFVIRLPRTSVPPNLEPIVSNVPKEPVSIEPIVHHEPVVTNTKRCHPIVEESSRSRIRRTSDGEESFDISSLESYPSLRKPISDYPPDEQDNIRRAYLRKGPCQPNHDFPLTAFGDQNKGFSKNGYTYYGSWIEYSISKDAAFCLYCYRFKTDRGTDAFVVGGFRNWKKNERLEEHVGLVNSAHNKAYMFGQNLLYQNQSIVAAITKQTDQAQLSLPFRGHDESENSMTKGKFHTCLRFLVKNNLEAKNVQKNTPGNTKMTAPTIQKDIVKACPLKTVEAIRRDMGDAYFALLIDESRDVSIKEQMVVAVRYLDKKGRIMERVVGFVHVAETTFIILKKAIENLFFMNNLSISKLRVQGYDGASNMRGEYNGLKSLILQENKYAYFIHCFSQQLQLTLVHVAKHFTPVFDFFEVISQIITLTGSSCKRKDQLVELQLEQILKEVESGERLIGRGLNQETSLRRAAETLLNLLRIIEVDGITLDSRKKAESLAYTMNTFDFVFKLHMMRKVLGITNTLSNVFQKKDQDIVNAMDNANLCKARFKSLKESGWDDLLLELIHFEKNEISIPNLDDTYAPPGRSRRRIDITGKHYYCHELFYEVIAHQAREFDDYFPKLAIELISCVGSLSPAKSFSAFDKKKLIQLTKFYEVDFSSLDLLVLDDQLDMYDLDVTKNIEFSGLNEIEKWSIKMVETEKSLMYPQVY</sequence>
<dbReference type="EMBL" id="KZ305035">
    <property type="protein sequence ID" value="PIA43995.1"/>
    <property type="molecule type" value="Genomic_DNA"/>
</dbReference>
<reference evidence="3 4" key="1">
    <citation type="submission" date="2017-09" db="EMBL/GenBank/DDBJ databases">
        <title>WGS assembly of Aquilegia coerulea Goldsmith.</title>
        <authorList>
            <person name="Hodges S."/>
            <person name="Kramer E."/>
            <person name="Nordborg M."/>
            <person name="Tomkins J."/>
            <person name="Borevitz J."/>
            <person name="Derieg N."/>
            <person name="Yan J."/>
            <person name="Mihaltcheva S."/>
            <person name="Hayes R.D."/>
            <person name="Rokhsar D."/>
        </authorList>
    </citation>
    <scope>NUCLEOTIDE SEQUENCE [LARGE SCALE GENOMIC DNA]</scope>
    <source>
        <strain evidence="4">cv. Goldsmith</strain>
    </source>
</reference>
<name>A0A2G5DKE8_AQUCA</name>
<dbReference type="AlphaFoldDB" id="A0A2G5DKE8"/>
<dbReference type="OrthoDB" id="8045002at2759"/>
<dbReference type="InterPro" id="IPR055298">
    <property type="entry name" value="AtLOH3-like"/>
</dbReference>
<evidence type="ECO:0000313" key="3">
    <source>
        <dbReference type="EMBL" id="PIA43995.1"/>
    </source>
</evidence>
<dbReference type="Proteomes" id="UP000230069">
    <property type="component" value="Unassembled WGS sequence"/>
</dbReference>
<feature type="compositionally biased region" description="Basic and acidic residues" evidence="1">
    <location>
        <begin position="52"/>
        <end position="64"/>
    </location>
</feature>
<evidence type="ECO:0000313" key="4">
    <source>
        <dbReference type="Proteomes" id="UP000230069"/>
    </source>
</evidence>